<dbReference type="InterPro" id="IPR004495">
    <property type="entry name" value="Met-tRNA-synth_bsu_C"/>
</dbReference>
<comment type="subcellular location">
    <subcellularLocation>
        <location evidence="2">Cytoplasm</location>
    </subcellularLocation>
</comment>
<dbReference type="GO" id="GO:0004825">
    <property type="term" value="F:methionine-tRNA ligase activity"/>
    <property type="evidence" value="ECO:0007669"/>
    <property type="project" value="UniProtKB-EC"/>
</dbReference>
<protein>
    <recommendedName>
        <fullName evidence="5">Methionine--tRNA ligase</fullName>
        <ecNumber evidence="4">6.1.1.10</ecNumber>
    </recommendedName>
    <alternativeName>
        <fullName evidence="14">Methionyl-tRNA synthetase</fullName>
    </alternativeName>
</protein>
<dbReference type="PROSITE" id="PS50886">
    <property type="entry name" value="TRBD"/>
    <property type="match status" value="1"/>
</dbReference>
<dbReference type="EMBL" id="BMNL01000003">
    <property type="protein sequence ID" value="GGP21498.1"/>
    <property type="molecule type" value="Genomic_DNA"/>
</dbReference>
<feature type="domain" description="TRNA-binding" evidence="16">
    <location>
        <begin position="6"/>
        <end position="108"/>
    </location>
</feature>
<evidence type="ECO:0000256" key="7">
    <source>
        <dbReference type="ARBA" id="ARBA00022555"/>
    </source>
</evidence>
<dbReference type="GO" id="GO:0005524">
    <property type="term" value="F:ATP binding"/>
    <property type="evidence" value="ECO:0007669"/>
    <property type="project" value="UniProtKB-KW"/>
</dbReference>
<dbReference type="GO" id="GO:0005737">
    <property type="term" value="C:cytoplasm"/>
    <property type="evidence" value="ECO:0007669"/>
    <property type="project" value="UniProtKB-SubCell"/>
</dbReference>
<dbReference type="PANTHER" id="PTHR11586">
    <property type="entry name" value="TRNA-AMINOACYLATION COFACTOR ARC1 FAMILY MEMBER"/>
    <property type="match status" value="1"/>
</dbReference>
<dbReference type="RefSeq" id="WP_188596668.1">
    <property type="nucleotide sequence ID" value="NZ_BMNL01000003.1"/>
</dbReference>
<evidence type="ECO:0000256" key="5">
    <source>
        <dbReference type="ARBA" id="ARBA00018753"/>
    </source>
</evidence>
<accession>A0A830GW34</accession>
<keyword evidence="12" id="KW-0648">Protein biosynthesis</keyword>
<keyword evidence="9" id="KW-0547">Nucleotide-binding</keyword>
<evidence type="ECO:0000313" key="17">
    <source>
        <dbReference type="EMBL" id="GGP21498.1"/>
    </source>
</evidence>
<dbReference type="AlphaFoldDB" id="A0A830GW34"/>
<evidence type="ECO:0000256" key="1">
    <source>
        <dbReference type="ARBA" id="ARBA00003314"/>
    </source>
</evidence>
<dbReference type="EC" id="6.1.1.10" evidence="4"/>
<keyword evidence="13" id="KW-0030">Aminoacyl-tRNA synthetase</keyword>
<keyword evidence="7" id="KW-0820">tRNA-binding</keyword>
<dbReference type="InterPro" id="IPR002547">
    <property type="entry name" value="tRNA-bd_dom"/>
</dbReference>
<organism evidence="17 18">
    <name type="scientific">Thermocladium modestius</name>
    <dbReference type="NCBI Taxonomy" id="62609"/>
    <lineage>
        <taxon>Archaea</taxon>
        <taxon>Thermoproteota</taxon>
        <taxon>Thermoprotei</taxon>
        <taxon>Thermoproteales</taxon>
        <taxon>Thermoproteaceae</taxon>
        <taxon>Thermocladium</taxon>
    </lineage>
</organism>
<name>A0A830GW34_9CREN</name>
<dbReference type="Proteomes" id="UP000610960">
    <property type="component" value="Unassembled WGS sequence"/>
</dbReference>
<dbReference type="GO" id="GO:0000049">
    <property type="term" value="F:tRNA binding"/>
    <property type="evidence" value="ECO:0007669"/>
    <property type="project" value="UniProtKB-KW"/>
</dbReference>
<evidence type="ECO:0000256" key="3">
    <source>
        <dbReference type="ARBA" id="ARBA00011738"/>
    </source>
</evidence>
<reference evidence="17" key="2">
    <citation type="submission" date="2020-09" db="EMBL/GenBank/DDBJ databases">
        <authorList>
            <person name="Sun Q."/>
            <person name="Ohkuma M."/>
        </authorList>
    </citation>
    <scope>NUCLEOTIDE SEQUENCE</scope>
    <source>
        <strain evidence="17">JCM 10088</strain>
    </source>
</reference>
<dbReference type="GO" id="GO:0006431">
    <property type="term" value="P:methionyl-tRNA aminoacylation"/>
    <property type="evidence" value="ECO:0007669"/>
    <property type="project" value="InterPro"/>
</dbReference>
<reference evidence="17" key="1">
    <citation type="journal article" date="2014" name="Int. J. Syst. Evol. Microbiol.">
        <title>Complete genome sequence of Corynebacterium casei LMG S-19264T (=DSM 44701T), isolated from a smear-ripened cheese.</title>
        <authorList>
            <consortium name="US DOE Joint Genome Institute (JGI-PGF)"/>
            <person name="Walter F."/>
            <person name="Albersmeier A."/>
            <person name="Kalinowski J."/>
            <person name="Ruckert C."/>
        </authorList>
    </citation>
    <scope>NUCLEOTIDE SEQUENCE</scope>
    <source>
        <strain evidence="17">JCM 10088</strain>
    </source>
</reference>
<dbReference type="InterPro" id="IPR012340">
    <property type="entry name" value="NA-bd_OB-fold"/>
</dbReference>
<dbReference type="PANTHER" id="PTHR11586:SF37">
    <property type="entry name" value="TRNA-BINDING DOMAIN-CONTAINING PROTEIN"/>
    <property type="match status" value="1"/>
</dbReference>
<evidence type="ECO:0000259" key="16">
    <source>
        <dbReference type="PROSITE" id="PS50886"/>
    </source>
</evidence>
<evidence type="ECO:0000256" key="6">
    <source>
        <dbReference type="ARBA" id="ARBA00022490"/>
    </source>
</evidence>
<dbReference type="SUPFAM" id="SSF50249">
    <property type="entry name" value="Nucleic acid-binding proteins"/>
    <property type="match status" value="1"/>
</dbReference>
<dbReference type="NCBIfam" id="TIGR00399">
    <property type="entry name" value="metG_C_term"/>
    <property type="match status" value="1"/>
</dbReference>
<dbReference type="InterPro" id="IPR051270">
    <property type="entry name" value="Tyrosine-tRNA_ligase_regulator"/>
</dbReference>
<evidence type="ECO:0000256" key="9">
    <source>
        <dbReference type="ARBA" id="ARBA00022741"/>
    </source>
</evidence>
<comment type="catalytic activity">
    <reaction evidence="15">
        <text>tRNA(Met) + L-methionine + ATP = L-methionyl-tRNA(Met) + AMP + diphosphate</text>
        <dbReference type="Rhea" id="RHEA:13481"/>
        <dbReference type="Rhea" id="RHEA-COMP:9667"/>
        <dbReference type="Rhea" id="RHEA-COMP:9698"/>
        <dbReference type="ChEBI" id="CHEBI:30616"/>
        <dbReference type="ChEBI" id="CHEBI:33019"/>
        <dbReference type="ChEBI" id="CHEBI:57844"/>
        <dbReference type="ChEBI" id="CHEBI:78442"/>
        <dbReference type="ChEBI" id="CHEBI:78530"/>
        <dbReference type="ChEBI" id="CHEBI:456215"/>
        <dbReference type="EC" id="6.1.1.10"/>
    </reaction>
</comment>
<keyword evidence="8 17" id="KW-0436">Ligase</keyword>
<evidence type="ECO:0000256" key="8">
    <source>
        <dbReference type="ARBA" id="ARBA00022598"/>
    </source>
</evidence>
<dbReference type="Gene3D" id="2.40.50.140">
    <property type="entry name" value="Nucleic acid-binding proteins"/>
    <property type="match status" value="1"/>
</dbReference>
<evidence type="ECO:0000313" key="18">
    <source>
        <dbReference type="Proteomes" id="UP000610960"/>
    </source>
</evidence>
<dbReference type="CDD" id="cd02800">
    <property type="entry name" value="tRNA_bind_EcMetRS_like"/>
    <property type="match status" value="1"/>
</dbReference>
<evidence type="ECO:0000256" key="10">
    <source>
        <dbReference type="ARBA" id="ARBA00022840"/>
    </source>
</evidence>
<keyword evidence="11" id="KW-0694">RNA-binding</keyword>
<keyword evidence="6" id="KW-0963">Cytoplasm</keyword>
<gene>
    <name evidence="17" type="ORF">GCM10007981_13560</name>
</gene>
<evidence type="ECO:0000256" key="13">
    <source>
        <dbReference type="ARBA" id="ARBA00023146"/>
    </source>
</evidence>
<comment type="caution">
    <text evidence="17">The sequence shown here is derived from an EMBL/GenBank/DDBJ whole genome shotgun (WGS) entry which is preliminary data.</text>
</comment>
<evidence type="ECO:0000256" key="15">
    <source>
        <dbReference type="ARBA" id="ARBA00047364"/>
    </source>
</evidence>
<sequence length="108" mass="11964">MISHDEFMKMDLRVGKVIECERVPESKKLLRLVVDIGTERRQIVTGLAEHYSPDEIKGKRVIVITNLEPRKIFGIESQGMILATCGDKGRPAIATVDAGDDAVGERVC</sequence>
<keyword evidence="10" id="KW-0067">ATP-binding</keyword>
<proteinExistence type="predicted"/>
<evidence type="ECO:0000256" key="14">
    <source>
        <dbReference type="ARBA" id="ARBA00030904"/>
    </source>
</evidence>
<evidence type="ECO:0000256" key="2">
    <source>
        <dbReference type="ARBA" id="ARBA00004496"/>
    </source>
</evidence>
<dbReference type="OrthoDB" id="30609at2157"/>
<evidence type="ECO:0000256" key="11">
    <source>
        <dbReference type="ARBA" id="ARBA00022884"/>
    </source>
</evidence>
<comment type="subunit">
    <text evidence="3">Homodimer.</text>
</comment>
<evidence type="ECO:0000256" key="12">
    <source>
        <dbReference type="ARBA" id="ARBA00022917"/>
    </source>
</evidence>
<dbReference type="Pfam" id="PF01588">
    <property type="entry name" value="tRNA_bind"/>
    <property type="match status" value="1"/>
</dbReference>
<dbReference type="FunFam" id="2.40.50.140:FF:000042">
    <property type="entry name" value="Methionine--tRNA ligase"/>
    <property type="match status" value="1"/>
</dbReference>
<evidence type="ECO:0000256" key="4">
    <source>
        <dbReference type="ARBA" id="ARBA00012838"/>
    </source>
</evidence>
<comment type="function">
    <text evidence="1">Is required not only for elongation of protein synthesis but also for the initiation of all mRNA translation through initiator tRNA(fMet) aminoacylation.</text>
</comment>
<keyword evidence="18" id="KW-1185">Reference proteome</keyword>